<dbReference type="Pfam" id="PF24527">
    <property type="entry name" value="Ig-like_Pom152_9"/>
    <property type="match status" value="1"/>
</dbReference>
<dbReference type="OrthoDB" id="5529162at2759"/>
<feature type="domain" description="Nucleoporin POM152 immunoglobulin-like" evidence="3">
    <location>
        <begin position="877"/>
        <end position="951"/>
    </location>
</feature>
<dbReference type="InterPro" id="IPR037701">
    <property type="entry name" value="Pom152"/>
</dbReference>
<feature type="domain" description="Nucleoporin POM152 ninth Ig-like" evidence="7">
    <location>
        <begin position="1088"/>
        <end position="1159"/>
    </location>
</feature>
<evidence type="ECO:0000259" key="6">
    <source>
        <dbReference type="Pfam" id="PF24519"/>
    </source>
</evidence>
<feature type="domain" description="Nucleoporin POM152 Ig-like" evidence="5">
    <location>
        <begin position="445"/>
        <end position="542"/>
    </location>
</feature>
<dbReference type="PANTHER" id="PTHR28206:SF1">
    <property type="entry name" value="NUCLEOPORIN POM152"/>
    <property type="match status" value="1"/>
</dbReference>
<evidence type="ECO:0000313" key="9">
    <source>
        <dbReference type="Proteomes" id="UP000736335"/>
    </source>
</evidence>
<feature type="transmembrane region" description="Helical" evidence="2">
    <location>
        <begin position="88"/>
        <end position="112"/>
    </location>
</feature>
<dbReference type="GO" id="GO:0006606">
    <property type="term" value="P:protein import into nucleus"/>
    <property type="evidence" value="ECO:0007669"/>
    <property type="project" value="TreeGrafter"/>
</dbReference>
<dbReference type="InterPro" id="IPR056542">
    <property type="entry name" value="Ig-like_POM152_1st"/>
</dbReference>
<dbReference type="Proteomes" id="UP000736335">
    <property type="component" value="Unassembled WGS sequence"/>
</dbReference>
<dbReference type="Pfam" id="PF24312">
    <property type="entry name" value="Ig-like_POM152"/>
    <property type="match status" value="2"/>
</dbReference>
<feature type="domain" description="Nucleoporin POM152 immunoglobulin-like" evidence="3">
    <location>
        <begin position="547"/>
        <end position="646"/>
    </location>
</feature>
<keyword evidence="9" id="KW-1185">Reference proteome</keyword>
<dbReference type="AlphaFoldDB" id="A0A9P6L8S7"/>
<keyword evidence="2" id="KW-0812">Transmembrane</keyword>
<dbReference type="Pfam" id="PF24097">
    <property type="entry name" value="TMD_POM152"/>
    <property type="match status" value="1"/>
</dbReference>
<keyword evidence="2" id="KW-0472">Membrane</keyword>
<dbReference type="EMBL" id="WIUZ02000005">
    <property type="protein sequence ID" value="KAF9787079.1"/>
    <property type="molecule type" value="Genomic_DNA"/>
</dbReference>
<feature type="domain" description="Nucleoporin POM152 Ig-like" evidence="5">
    <location>
        <begin position="758"/>
        <end position="843"/>
    </location>
</feature>
<feature type="domain" description="Nucleoporin POM152 first Ig-like" evidence="6">
    <location>
        <begin position="164"/>
        <end position="313"/>
    </location>
</feature>
<dbReference type="Pfam" id="PF24519">
    <property type="entry name" value="Ig-like_Pom152_1"/>
    <property type="match status" value="1"/>
</dbReference>
<proteinExistence type="predicted"/>
<name>A0A9P6L8S7_9AGAM</name>
<dbReference type="InterPro" id="IPR056543">
    <property type="entry name" value="Ig-like_POM152_9th"/>
</dbReference>
<dbReference type="GO" id="GO:0006999">
    <property type="term" value="P:nuclear pore organization"/>
    <property type="evidence" value="ECO:0007669"/>
    <property type="project" value="TreeGrafter"/>
</dbReference>
<dbReference type="GO" id="GO:0070762">
    <property type="term" value="C:nuclear pore transmembrane ring"/>
    <property type="evidence" value="ECO:0007669"/>
    <property type="project" value="TreeGrafter"/>
</dbReference>
<reference evidence="8" key="1">
    <citation type="journal article" date="2020" name="Nat. Commun.">
        <title>Large-scale genome sequencing of mycorrhizal fungi provides insights into the early evolution of symbiotic traits.</title>
        <authorList>
            <person name="Miyauchi S."/>
            <person name="Kiss E."/>
            <person name="Kuo A."/>
            <person name="Drula E."/>
            <person name="Kohler A."/>
            <person name="Sanchez-Garcia M."/>
            <person name="Morin E."/>
            <person name="Andreopoulos B."/>
            <person name="Barry K.W."/>
            <person name="Bonito G."/>
            <person name="Buee M."/>
            <person name="Carver A."/>
            <person name="Chen C."/>
            <person name="Cichocki N."/>
            <person name="Clum A."/>
            <person name="Culley D."/>
            <person name="Crous P.W."/>
            <person name="Fauchery L."/>
            <person name="Girlanda M."/>
            <person name="Hayes R.D."/>
            <person name="Keri Z."/>
            <person name="LaButti K."/>
            <person name="Lipzen A."/>
            <person name="Lombard V."/>
            <person name="Magnuson J."/>
            <person name="Maillard F."/>
            <person name="Murat C."/>
            <person name="Nolan M."/>
            <person name="Ohm R.A."/>
            <person name="Pangilinan J."/>
            <person name="Pereira M.F."/>
            <person name="Perotto S."/>
            <person name="Peter M."/>
            <person name="Pfister S."/>
            <person name="Riley R."/>
            <person name="Sitrit Y."/>
            <person name="Stielow J.B."/>
            <person name="Szollosi G."/>
            <person name="Zifcakova L."/>
            <person name="Stursova M."/>
            <person name="Spatafora J.W."/>
            <person name="Tedersoo L."/>
            <person name="Vaario L.M."/>
            <person name="Yamada A."/>
            <person name="Yan M."/>
            <person name="Wang P."/>
            <person name="Xu J."/>
            <person name="Bruns T."/>
            <person name="Baldrian P."/>
            <person name="Vilgalys R."/>
            <person name="Dunand C."/>
            <person name="Henrissat B."/>
            <person name="Grigoriev I.V."/>
            <person name="Hibbett D."/>
            <person name="Nagy L.G."/>
            <person name="Martin F.M."/>
        </authorList>
    </citation>
    <scope>NUCLEOTIDE SEQUENCE</scope>
    <source>
        <strain evidence="8">UH-Tt-Lm1</strain>
    </source>
</reference>
<evidence type="ECO:0000313" key="8">
    <source>
        <dbReference type="EMBL" id="KAF9787079.1"/>
    </source>
</evidence>
<dbReference type="InterPro" id="IPR056544">
    <property type="entry name" value="Ig_POM152"/>
</dbReference>
<organism evidence="8 9">
    <name type="scientific">Thelephora terrestris</name>
    <dbReference type="NCBI Taxonomy" id="56493"/>
    <lineage>
        <taxon>Eukaryota</taxon>
        <taxon>Fungi</taxon>
        <taxon>Dikarya</taxon>
        <taxon>Basidiomycota</taxon>
        <taxon>Agaricomycotina</taxon>
        <taxon>Agaricomycetes</taxon>
        <taxon>Thelephorales</taxon>
        <taxon>Thelephoraceae</taxon>
        <taxon>Thelephora</taxon>
    </lineage>
</organism>
<dbReference type="InterPro" id="IPR056541">
    <property type="entry name" value="Ig-like_POM152"/>
</dbReference>
<reference evidence="8" key="2">
    <citation type="submission" date="2020-11" db="EMBL/GenBank/DDBJ databases">
        <authorList>
            <consortium name="DOE Joint Genome Institute"/>
            <person name="Kuo A."/>
            <person name="Miyauchi S."/>
            <person name="Kiss E."/>
            <person name="Drula E."/>
            <person name="Kohler A."/>
            <person name="Sanchez-Garcia M."/>
            <person name="Andreopoulos B."/>
            <person name="Barry K.W."/>
            <person name="Bonito G."/>
            <person name="Buee M."/>
            <person name="Carver A."/>
            <person name="Chen C."/>
            <person name="Cichocki N."/>
            <person name="Clum A."/>
            <person name="Culley D."/>
            <person name="Crous P.W."/>
            <person name="Fauchery L."/>
            <person name="Girlanda M."/>
            <person name="Hayes R."/>
            <person name="Keri Z."/>
            <person name="Labutti K."/>
            <person name="Lipzen A."/>
            <person name="Lombard V."/>
            <person name="Magnuson J."/>
            <person name="Maillard F."/>
            <person name="Morin E."/>
            <person name="Murat C."/>
            <person name="Nolan M."/>
            <person name="Ohm R."/>
            <person name="Pangilinan J."/>
            <person name="Pereira M."/>
            <person name="Perotto S."/>
            <person name="Peter M."/>
            <person name="Riley R."/>
            <person name="Sitrit Y."/>
            <person name="Stielow B."/>
            <person name="Szollosi G."/>
            <person name="Zifcakova L."/>
            <person name="Stursova M."/>
            <person name="Spatafora J.W."/>
            <person name="Tedersoo L."/>
            <person name="Vaario L.-M."/>
            <person name="Yamada A."/>
            <person name="Yan M."/>
            <person name="Wang P."/>
            <person name="Xu J."/>
            <person name="Bruns T."/>
            <person name="Baldrian P."/>
            <person name="Vilgalys R."/>
            <person name="Henrissat B."/>
            <person name="Grigoriev I.V."/>
            <person name="Hibbett D."/>
            <person name="Nagy L.G."/>
            <person name="Martin F.M."/>
        </authorList>
    </citation>
    <scope>NUCLEOTIDE SEQUENCE</scope>
    <source>
        <strain evidence="8">UH-Tt-Lm1</strain>
    </source>
</reference>
<gene>
    <name evidence="8" type="ORF">BJ322DRAFT_1121798</name>
</gene>
<evidence type="ECO:0008006" key="10">
    <source>
        <dbReference type="Google" id="ProtNLM"/>
    </source>
</evidence>
<protein>
    <recommendedName>
        <fullName evidence="10">Ig-like domain-containing protein</fullName>
    </recommendedName>
</protein>
<dbReference type="InterPro" id="IPR056540">
    <property type="entry name" value="TMD_POM152"/>
</dbReference>
<feature type="compositionally biased region" description="Acidic residues" evidence="1">
    <location>
        <begin position="251"/>
        <end position="265"/>
    </location>
</feature>
<feature type="transmembrane region" description="Helical" evidence="2">
    <location>
        <begin position="59"/>
        <end position="76"/>
    </location>
</feature>
<evidence type="ECO:0000256" key="2">
    <source>
        <dbReference type="SAM" id="Phobius"/>
    </source>
</evidence>
<evidence type="ECO:0000259" key="7">
    <source>
        <dbReference type="Pfam" id="PF24527"/>
    </source>
</evidence>
<accession>A0A9P6L8S7</accession>
<evidence type="ECO:0000259" key="4">
    <source>
        <dbReference type="Pfam" id="PF24097"/>
    </source>
</evidence>
<evidence type="ECO:0000256" key="1">
    <source>
        <dbReference type="SAM" id="MobiDB-lite"/>
    </source>
</evidence>
<feature type="region of interest" description="Disordered" evidence="1">
    <location>
        <begin position="239"/>
        <end position="277"/>
    </location>
</feature>
<evidence type="ECO:0000259" key="3">
    <source>
        <dbReference type="Pfam" id="PF23664"/>
    </source>
</evidence>
<feature type="domain" description="Nucleoporin POM152 N-terminal transmembrane" evidence="4">
    <location>
        <begin position="19"/>
        <end position="107"/>
    </location>
</feature>
<dbReference type="Pfam" id="PF23664">
    <property type="entry name" value="Ig_Pom152"/>
    <property type="match status" value="2"/>
</dbReference>
<evidence type="ECO:0000259" key="5">
    <source>
        <dbReference type="Pfam" id="PF24312"/>
    </source>
</evidence>
<sequence length="1273" mass="140927">MSAAKKNEDLPLIPESYFDAPTQRLYALSLGLLCQAVKVFDFFQYLLTYDEESWTVGYVVKWIVVDAFFILGLSLLRIPRLRYSSSVLALQLITLCLLDGVLFGSISLHLGIRAALSSAIVGQRGAAPFRVTDLVPTFGLFGTNDGSDPHLLGQHIVRMSPISTAQLNPYADAFCLESPGSVVLVPILLNNTTPIGIRYTLLPLGYGEGQEIVGKVETYDLNAKDIRAIEQSRQESLELTRTNANKRDINDPDYDEYDDDDEGESMESPADSLQKSQTMVHVHVAKPGTLRLERVIDSADFDARLTYPLEVVIAPCPKAEFVPDDISRGDNVKCAAPGILSGYKGSIPGEDVDFNLDIFGVPPLSLRWYEDVNGRREYFTVEGIVGDQTRGISEVPQKLQIPLTVSLGAIGMHTYTLEHVMDRYGNSMAPVHSSVTTRAVTVLRRPSVSFKTCGPGRPSSLLIGSETQIAITAHSSDPLDGLWDVGVRYTPSDKRHKGWEKQLRSQDSTKNIVLHATAPGEYTILGVKGKYCDGDVLSPETCKVIEMPLPSAQIEWKKIHECSGDTGVSASLVLRGTGPFQVYYQSQKDKEPPRELTKTIGGSRGEITLQPDQSGHYKFTFTHLSDANYKKIPLNGPSIEQVIHPLAFADFATRDNMTPGRTRRLISSCGGSHVDIPVDLKGTGPWNLNVQVVSPQGSELLQERNIPNPRYTVRVPIPSEIDRDGGSFEVALASVEDAYGCKRPLTVPSVSVNVRRAKPTAKFYAREKREVTVLEHEQASIPLRLTGDAPWTIKYRRQEAPNRIFSATLVTPNDHLAVNSDGSYELTEVSDVQCLGSIIPEESKFVVKWVSRPFARLSRDTESNYDAINGSHILPPICEGTLGHVDLDLSGRPPFQIMYNIARDNGAGGIKLLDQPAFNSIQPHTRFQLHTKEPGRMYYEVKQIGDAAYPLAKHRDHVIPLKDRLLFEQDVLMRPSAAFKSPNRLAYCVNDKFVTRDFTGFDGVIVLEGKPPFAITLSIKNLAAGETFHTTVEVDAMSWKLNIPGYSFNSIGPYSVTIDSVGDASRCEQTVPDALHRSIWIDAAETAAIVPFDRREHFCEGETAQFQLEGNPPWTVGYRINGKHHSQQAKSSPFSLALQRQGEFMITSVAHQQTMCKTAVTDLHYTVHPLPSAQVGNGKRILQDIHEGDQAEIVFTLTGEPPFTFTYQRSELQTKKSKKPPMILETHTVTGVTTKEYSIFSSLEGTWTVTFISDKYCRYPPVSPDAALDKSQR</sequence>
<keyword evidence="2" id="KW-1133">Transmembrane helix</keyword>
<dbReference type="GO" id="GO:0017056">
    <property type="term" value="F:structural constituent of nuclear pore"/>
    <property type="evidence" value="ECO:0007669"/>
    <property type="project" value="InterPro"/>
</dbReference>
<comment type="caution">
    <text evidence="8">The sequence shown here is derived from an EMBL/GenBank/DDBJ whole genome shotgun (WGS) entry which is preliminary data.</text>
</comment>
<dbReference type="PANTHER" id="PTHR28206">
    <property type="entry name" value="NUCLEOPORIN POM152"/>
    <property type="match status" value="1"/>
</dbReference>